<evidence type="ECO:0000259" key="1">
    <source>
        <dbReference type="Pfam" id="PF02627"/>
    </source>
</evidence>
<gene>
    <name evidence="2" type="ORF">LV75_006031</name>
</gene>
<dbReference type="EMBL" id="JAMTCO010000017">
    <property type="protein sequence ID" value="MCP2273501.1"/>
    <property type="molecule type" value="Genomic_DNA"/>
</dbReference>
<dbReference type="Proteomes" id="UP001205185">
    <property type="component" value="Unassembled WGS sequence"/>
</dbReference>
<comment type="caution">
    <text evidence="2">The sequence shown here is derived from an EMBL/GenBank/DDBJ whole genome shotgun (WGS) entry which is preliminary data.</text>
</comment>
<dbReference type="InterPro" id="IPR029032">
    <property type="entry name" value="AhpD-like"/>
</dbReference>
<dbReference type="PANTHER" id="PTHR34846:SF10">
    <property type="entry name" value="CYTOPLASMIC PROTEIN"/>
    <property type="match status" value="1"/>
</dbReference>
<reference evidence="2 3" key="1">
    <citation type="submission" date="2022-06" db="EMBL/GenBank/DDBJ databases">
        <title>Genomic Encyclopedia of Archaeal and Bacterial Type Strains, Phase II (KMG-II): from individual species to whole genera.</title>
        <authorList>
            <person name="Goeker M."/>
        </authorList>
    </citation>
    <scope>NUCLEOTIDE SEQUENCE [LARGE SCALE GENOMIC DNA]</scope>
    <source>
        <strain evidence="2 3">DSM 44255</strain>
    </source>
</reference>
<accession>A0ABT1ILW3</accession>
<feature type="domain" description="Carboxymuconolactone decarboxylase-like" evidence="1">
    <location>
        <begin position="13"/>
        <end position="94"/>
    </location>
</feature>
<dbReference type="NCBIfam" id="TIGR00778">
    <property type="entry name" value="ahpD_dom"/>
    <property type="match status" value="1"/>
</dbReference>
<protein>
    <submittedName>
        <fullName evidence="2">Alkylhydroperoxidase AhpD family core domain-containing protein</fullName>
    </submittedName>
</protein>
<dbReference type="InterPro" id="IPR003779">
    <property type="entry name" value="CMD-like"/>
</dbReference>
<keyword evidence="3" id="KW-1185">Reference proteome</keyword>
<organism evidence="2 3">
    <name type="scientific">Actinokineospora diospyrosa</name>
    <dbReference type="NCBI Taxonomy" id="103728"/>
    <lineage>
        <taxon>Bacteria</taxon>
        <taxon>Bacillati</taxon>
        <taxon>Actinomycetota</taxon>
        <taxon>Actinomycetes</taxon>
        <taxon>Pseudonocardiales</taxon>
        <taxon>Pseudonocardiaceae</taxon>
        <taxon>Actinokineospora</taxon>
    </lineage>
</organism>
<dbReference type="SUPFAM" id="SSF69118">
    <property type="entry name" value="AhpD-like"/>
    <property type="match status" value="1"/>
</dbReference>
<dbReference type="RefSeq" id="WP_253890703.1">
    <property type="nucleotide sequence ID" value="NZ_BAAAVB010000004.1"/>
</dbReference>
<name>A0ABT1ILW3_9PSEU</name>
<proteinExistence type="predicted"/>
<dbReference type="InterPro" id="IPR004675">
    <property type="entry name" value="AhpD_core"/>
</dbReference>
<evidence type="ECO:0000313" key="3">
    <source>
        <dbReference type="Proteomes" id="UP001205185"/>
    </source>
</evidence>
<dbReference type="Pfam" id="PF02627">
    <property type="entry name" value="CMD"/>
    <property type="match status" value="1"/>
</dbReference>
<evidence type="ECO:0000313" key="2">
    <source>
        <dbReference type="EMBL" id="MCP2273501.1"/>
    </source>
</evidence>
<sequence length="154" mass="16949">MTDARINLGKAWPEGYRALFAFHSTVVDSGLDPKIIQLIFTRASQINGCAFCLDMHTLDALAAGETTQRLLLLDAWRETDFYTDEERAALALTEAVTDVAGTHVPDDVYNAAAAVFDEETLAKVVMTIVLINAWNRTGVTQRKAAGQYTPQKKD</sequence>
<dbReference type="Gene3D" id="1.20.1290.10">
    <property type="entry name" value="AhpD-like"/>
    <property type="match status" value="1"/>
</dbReference>
<dbReference type="PANTHER" id="PTHR34846">
    <property type="entry name" value="4-CARBOXYMUCONOLACTONE DECARBOXYLASE FAMILY PROTEIN (AFU_ORTHOLOGUE AFUA_6G11590)"/>
    <property type="match status" value="1"/>
</dbReference>